<reference evidence="4 5" key="1">
    <citation type="submission" date="2018-10" db="EMBL/GenBank/DDBJ databases">
        <title>Genomic Encyclopedia of Archaeal and Bacterial Type Strains, Phase II (KMG-II): from individual species to whole genera.</title>
        <authorList>
            <person name="Goeker M."/>
        </authorList>
    </citation>
    <scope>NUCLEOTIDE SEQUENCE [LARGE SCALE GENOMIC DNA]</scope>
    <source>
        <strain evidence="4 5">DSM 25217</strain>
    </source>
</reference>
<dbReference type="InterPro" id="IPR036196">
    <property type="entry name" value="Ptyr_pPase_sf"/>
</dbReference>
<dbReference type="OrthoDB" id="9799372at2"/>
<dbReference type="EMBL" id="REFR01000016">
    <property type="protein sequence ID" value="RMB01483.1"/>
    <property type="molecule type" value="Genomic_DNA"/>
</dbReference>
<evidence type="ECO:0000259" key="3">
    <source>
        <dbReference type="SMART" id="SM00226"/>
    </source>
</evidence>
<sequence length="169" mass="17836">MNTAADHAATEHAEPTGAAPPPKRGVLFVCNQNAVRSPMAEGLADASARLHGRRGLKIASVGLAPGLLDGFSVAAMAEMGLDIADHTPEPITTVSLADYDVVIALTSAANAYLRERYPELADRLHYWPVADPAAGEGNRDQRLAGYRTVRDSLKSRINALMAGTAPYSS</sequence>
<evidence type="ECO:0000313" key="5">
    <source>
        <dbReference type="Proteomes" id="UP000271227"/>
    </source>
</evidence>
<dbReference type="Proteomes" id="UP000271227">
    <property type="component" value="Unassembled WGS sequence"/>
</dbReference>
<dbReference type="AlphaFoldDB" id="A0A3M0CEN0"/>
<dbReference type="RefSeq" id="WP_121940302.1">
    <property type="nucleotide sequence ID" value="NZ_REFR01000016.1"/>
</dbReference>
<dbReference type="PANTHER" id="PTHR43428">
    <property type="entry name" value="ARSENATE REDUCTASE"/>
    <property type="match status" value="1"/>
</dbReference>
<dbReference type="GO" id="GO:0046685">
    <property type="term" value="P:response to arsenic-containing substance"/>
    <property type="evidence" value="ECO:0007669"/>
    <property type="project" value="UniProtKB-KW"/>
</dbReference>
<proteinExistence type="predicted"/>
<dbReference type="InParanoid" id="A0A3M0CEN0"/>
<dbReference type="InterPro" id="IPR023485">
    <property type="entry name" value="Ptyr_pPase"/>
</dbReference>
<feature type="domain" description="Phosphotyrosine protein phosphatase I" evidence="3">
    <location>
        <begin position="24"/>
        <end position="163"/>
    </location>
</feature>
<keyword evidence="5" id="KW-1185">Reference proteome</keyword>
<dbReference type="Gene3D" id="3.40.50.2300">
    <property type="match status" value="1"/>
</dbReference>
<gene>
    <name evidence="4" type="ORF">BXY39_3668</name>
</gene>
<feature type="region of interest" description="Disordered" evidence="2">
    <location>
        <begin position="1"/>
        <end position="24"/>
    </location>
</feature>
<accession>A0A3M0CEN0</accession>
<dbReference type="Pfam" id="PF01451">
    <property type="entry name" value="LMWPc"/>
    <property type="match status" value="1"/>
</dbReference>
<dbReference type="SMART" id="SM00226">
    <property type="entry name" value="LMWPc"/>
    <property type="match status" value="1"/>
</dbReference>
<dbReference type="SUPFAM" id="SSF52788">
    <property type="entry name" value="Phosphotyrosine protein phosphatases I"/>
    <property type="match status" value="1"/>
</dbReference>
<evidence type="ECO:0000313" key="4">
    <source>
        <dbReference type="EMBL" id="RMB01483.1"/>
    </source>
</evidence>
<organism evidence="4 5">
    <name type="scientific">Eilatimonas milleporae</name>
    <dbReference type="NCBI Taxonomy" id="911205"/>
    <lineage>
        <taxon>Bacteria</taxon>
        <taxon>Pseudomonadati</taxon>
        <taxon>Pseudomonadota</taxon>
        <taxon>Alphaproteobacteria</taxon>
        <taxon>Kordiimonadales</taxon>
        <taxon>Kordiimonadaceae</taxon>
        <taxon>Eilatimonas</taxon>
    </lineage>
</organism>
<comment type="caution">
    <text evidence="4">The sequence shown here is derived from an EMBL/GenBank/DDBJ whole genome shotgun (WGS) entry which is preliminary data.</text>
</comment>
<name>A0A3M0CEN0_9PROT</name>
<dbReference type="PANTHER" id="PTHR43428:SF1">
    <property type="entry name" value="ARSENATE REDUCTASE"/>
    <property type="match status" value="1"/>
</dbReference>
<evidence type="ECO:0000256" key="1">
    <source>
        <dbReference type="ARBA" id="ARBA00022849"/>
    </source>
</evidence>
<evidence type="ECO:0000256" key="2">
    <source>
        <dbReference type="SAM" id="MobiDB-lite"/>
    </source>
</evidence>
<keyword evidence="1" id="KW-0059">Arsenical resistance</keyword>
<protein>
    <submittedName>
        <fullName evidence="4">Protein-tyrosine-phosphatase</fullName>
    </submittedName>
</protein>